<dbReference type="CDD" id="cd16012">
    <property type="entry name" value="ALP"/>
    <property type="match status" value="1"/>
</dbReference>
<feature type="binding site" evidence="9">
    <location>
        <position position="282"/>
    </location>
    <ligand>
        <name>Zn(2+)</name>
        <dbReference type="ChEBI" id="CHEBI:29105"/>
        <label>2</label>
    </ligand>
</feature>
<dbReference type="Proteomes" id="UP000029725">
    <property type="component" value="Unassembled WGS sequence"/>
</dbReference>
<evidence type="ECO:0000256" key="9">
    <source>
        <dbReference type="PIRSR" id="PIRSR601952-2"/>
    </source>
</evidence>
<dbReference type="RefSeq" id="XP_013236615.1">
    <property type="nucleotide sequence ID" value="XM_013381161.1"/>
</dbReference>
<proteinExistence type="inferred from homology"/>
<evidence type="ECO:0000256" key="11">
    <source>
        <dbReference type="RuleBase" id="RU003947"/>
    </source>
</evidence>
<dbReference type="Pfam" id="PF00245">
    <property type="entry name" value="Alk_phosphatase"/>
    <property type="match status" value="1"/>
</dbReference>
<dbReference type="InterPro" id="IPR018299">
    <property type="entry name" value="Alkaline_phosphatase_AS"/>
</dbReference>
<reference evidence="12 13" key="1">
    <citation type="submission" date="2014-04" db="EMBL/GenBank/DDBJ databases">
        <title>A new species of microsporidia sheds light on the evolution of extreme parasitism.</title>
        <authorList>
            <person name="Haag K.L."/>
            <person name="James T.Y."/>
            <person name="Larsson R."/>
            <person name="Schaer T.M."/>
            <person name="Refardt D."/>
            <person name="Pombert J.-F."/>
            <person name="Ebert D."/>
        </authorList>
    </citation>
    <scope>NUCLEOTIDE SEQUENCE [LARGE SCALE GENOMIC DNA]</scope>
    <source>
        <strain evidence="12 13">UGP3</strain>
        <tissue evidence="12">Spores</tissue>
    </source>
</reference>
<protein>
    <recommendedName>
        <fullName evidence="2 11">Alkaline phosphatase</fullName>
        <ecNumber evidence="2 11">3.1.3.1</ecNumber>
    </recommendedName>
</protein>
<feature type="unsure residue" description="I or L" evidence="12">
    <location>
        <position position="50"/>
    </location>
</feature>
<dbReference type="GO" id="GO:0046872">
    <property type="term" value="F:metal ion binding"/>
    <property type="evidence" value="ECO:0007669"/>
    <property type="project" value="UniProtKB-KW"/>
</dbReference>
<dbReference type="EC" id="3.1.3.1" evidence="2 11"/>
<dbReference type="InterPro" id="IPR001952">
    <property type="entry name" value="Alkaline_phosphatase"/>
</dbReference>
<name>A0A098VMY2_9MICR</name>
<dbReference type="PANTHER" id="PTHR11596:SF5">
    <property type="entry name" value="ALKALINE PHOSPHATASE"/>
    <property type="match status" value="1"/>
</dbReference>
<dbReference type="PROSITE" id="PS00123">
    <property type="entry name" value="ALKALINE_PHOSPHATASE"/>
    <property type="match status" value="1"/>
</dbReference>
<dbReference type="PRINTS" id="PR00113">
    <property type="entry name" value="ALKPHPHTASE"/>
</dbReference>
<dbReference type="SUPFAM" id="SSF53649">
    <property type="entry name" value="Alkaline phosphatase-like"/>
    <property type="match status" value="1"/>
</dbReference>
<dbReference type="HOGENOM" id="CLU_008539_6_2_1"/>
<evidence type="ECO:0000313" key="12">
    <source>
        <dbReference type="EMBL" id="KGG50174.1"/>
    </source>
</evidence>
<dbReference type="EMBL" id="JMKJ01000594">
    <property type="protein sequence ID" value="KGG50174.1"/>
    <property type="molecule type" value="Genomic_DNA"/>
</dbReference>
<keyword evidence="6 9" id="KW-0862">Zinc</keyword>
<comment type="similarity">
    <text evidence="1 10">Belongs to the alkaline phosphatase family.</text>
</comment>
<comment type="catalytic activity">
    <reaction evidence="11">
        <text>a phosphate monoester + H2O = an alcohol + phosphate</text>
        <dbReference type="Rhea" id="RHEA:15017"/>
        <dbReference type="ChEBI" id="CHEBI:15377"/>
        <dbReference type="ChEBI" id="CHEBI:30879"/>
        <dbReference type="ChEBI" id="CHEBI:43474"/>
        <dbReference type="ChEBI" id="CHEBI:67140"/>
        <dbReference type="EC" id="3.1.3.1"/>
    </reaction>
</comment>
<dbReference type="GO" id="GO:0004035">
    <property type="term" value="F:alkaline phosphatase activity"/>
    <property type="evidence" value="ECO:0007669"/>
    <property type="project" value="UniProtKB-EC"/>
</dbReference>
<keyword evidence="7 9" id="KW-0460">Magnesium</keyword>
<comment type="caution">
    <text evidence="12">The sequence shown here is derived from an EMBL/GenBank/DDBJ whole genome shotgun (WGS) entry which is preliminary data.</text>
</comment>
<organism evidence="12 13">
    <name type="scientific">Mitosporidium daphniae</name>
    <dbReference type="NCBI Taxonomy" id="1485682"/>
    <lineage>
        <taxon>Eukaryota</taxon>
        <taxon>Fungi</taxon>
        <taxon>Fungi incertae sedis</taxon>
        <taxon>Microsporidia</taxon>
        <taxon>Mitosporidium</taxon>
    </lineage>
</organism>
<keyword evidence="5 11" id="KW-0378">Hydrolase</keyword>
<evidence type="ECO:0000256" key="6">
    <source>
        <dbReference type="ARBA" id="ARBA00022833"/>
    </source>
</evidence>
<dbReference type="Gene3D" id="3.40.720.10">
    <property type="entry name" value="Alkaline Phosphatase, subunit A"/>
    <property type="match status" value="1"/>
</dbReference>
<gene>
    <name evidence="12" type="ORF">DI09_83p70</name>
</gene>
<evidence type="ECO:0000256" key="10">
    <source>
        <dbReference type="RuleBase" id="RU003946"/>
    </source>
</evidence>
<feature type="binding site" evidence="9">
    <location>
        <position position="325"/>
    </location>
    <ligand>
        <name>Zn(2+)</name>
        <dbReference type="ChEBI" id="CHEBI:29105"/>
        <label>2</label>
    </ligand>
</feature>
<feature type="binding site" evidence="9">
    <location>
        <position position="324"/>
    </location>
    <ligand>
        <name>Zn(2+)</name>
        <dbReference type="ChEBI" id="CHEBI:29105"/>
        <label>2</label>
    </ligand>
</feature>
<accession>A0A098VMY2</accession>
<evidence type="ECO:0000256" key="1">
    <source>
        <dbReference type="ARBA" id="ARBA00005984"/>
    </source>
</evidence>
<sequence length="510" mass="56147">MIPDGFGPASETFARQLYQQEMRNMHSKKVIELPLDSIIVGSVETSPLNLGSFIRDPQSAFGTPITDSAAGATAYSCGIKTFNGAIADFYVVVDGKKKPCGTILEAAKLSGMRTGMVVTSKVADATPGSFWAHALHRNMESLISEYMVGMHGIKKMNDVLIGGGLCSFVPGGSVSIFSNLNFSFSVESSRIDSKNLLEYAKNHHNASIYTSISDINSSNMTSRHPVLGLLAAENMEYEIDRHLKNEPSLSEMTSTALKLLAPINEEERTKGFVLVVEGSKIDMAAHKNDGPAHYREIMAFQEAVSVAISFANSNPNTLVVVVSDHETGGLSVGRQLNINVPPDYVWFPDEILRVKHSLSFMVQSATRFLKRRNLKRRPLYKSTRNQGYQEETAWFEESLLEEFIIKDIFVEGLGLDPSDQRLADGALLKLLIDNIENEVIFTGILSQFISKSARISWATSGHSSVDVNLHAYGYASSLLRGFHANNEIGLFLVNLLDLDLDRVTSAIRQR</sequence>
<feature type="binding site" evidence="9">
    <location>
        <position position="126"/>
    </location>
    <ligand>
        <name>Mg(2+)</name>
        <dbReference type="ChEBI" id="CHEBI:18420"/>
    </ligand>
</feature>
<feature type="binding site" evidence="9">
    <location>
        <position position="277"/>
    </location>
    <ligand>
        <name>Mg(2+)</name>
        <dbReference type="ChEBI" id="CHEBI:18420"/>
    </ligand>
</feature>
<dbReference type="InterPro" id="IPR017850">
    <property type="entry name" value="Alkaline_phosphatase_core_sf"/>
</dbReference>
<dbReference type="GeneID" id="25260944"/>
<keyword evidence="4 9" id="KW-0479">Metal-binding</keyword>
<dbReference type="AlphaFoldDB" id="A0A098VMY2"/>
<evidence type="ECO:0000256" key="8">
    <source>
        <dbReference type="PIRSR" id="PIRSR601952-1"/>
    </source>
</evidence>
<keyword evidence="13" id="KW-1185">Reference proteome</keyword>
<keyword evidence="3" id="KW-0597">Phosphoprotein</keyword>
<evidence type="ECO:0000313" key="13">
    <source>
        <dbReference type="Proteomes" id="UP000029725"/>
    </source>
</evidence>
<dbReference type="OrthoDB" id="7392499at2759"/>
<feature type="binding site" evidence="9">
    <location>
        <position position="286"/>
    </location>
    <ligand>
        <name>Zn(2+)</name>
        <dbReference type="ChEBI" id="CHEBI:29105"/>
        <label>2</label>
    </ligand>
</feature>
<dbReference type="VEuPathDB" id="MicrosporidiaDB:DI09_83p70"/>
<dbReference type="PANTHER" id="PTHR11596">
    <property type="entry name" value="ALKALINE PHOSPHATASE"/>
    <property type="match status" value="1"/>
</dbReference>
<feature type="binding site" evidence="9">
    <location>
        <position position="124"/>
    </location>
    <ligand>
        <name>Mg(2+)</name>
        <dbReference type="ChEBI" id="CHEBI:18420"/>
    </ligand>
</feature>
<comment type="cofactor">
    <cofactor evidence="9">
        <name>Mg(2+)</name>
        <dbReference type="ChEBI" id="CHEBI:18420"/>
    </cofactor>
    <text evidence="9">Binds 1 Mg(2+) ion.</text>
</comment>
<evidence type="ECO:0000256" key="3">
    <source>
        <dbReference type="ARBA" id="ARBA00022553"/>
    </source>
</evidence>
<evidence type="ECO:0000256" key="5">
    <source>
        <dbReference type="ARBA" id="ARBA00022801"/>
    </source>
</evidence>
<feature type="active site" description="Phosphoserine intermediate" evidence="8">
    <location>
        <position position="68"/>
    </location>
</feature>
<dbReference type="GO" id="GO:0000329">
    <property type="term" value="C:fungal-type vacuole membrane"/>
    <property type="evidence" value="ECO:0007669"/>
    <property type="project" value="TreeGrafter"/>
</dbReference>
<evidence type="ECO:0000256" key="7">
    <source>
        <dbReference type="ARBA" id="ARBA00022842"/>
    </source>
</evidence>
<evidence type="ECO:0000256" key="2">
    <source>
        <dbReference type="ARBA" id="ARBA00012647"/>
    </source>
</evidence>
<evidence type="ECO:0000256" key="4">
    <source>
        <dbReference type="ARBA" id="ARBA00022723"/>
    </source>
</evidence>
<dbReference type="Gene3D" id="1.10.60.40">
    <property type="match status" value="1"/>
</dbReference>
<comment type="cofactor">
    <cofactor evidence="9">
        <name>Zn(2+)</name>
        <dbReference type="ChEBI" id="CHEBI:29105"/>
    </cofactor>
    <text evidence="9">Binds 2 Zn(2+) ions.</text>
</comment>
<dbReference type="SMART" id="SM00098">
    <property type="entry name" value="alkPPc"/>
    <property type="match status" value="1"/>
</dbReference>
<feature type="binding site" evidence="9">
    <location>
        <position position="462"/>
    </location>
    <ligand>
        <name>Zn(2+)</name>
        <dbReference type="ChEBI" id="CHEBI:29105"/>
        <label>2</label>
    </ligand>
</feature>